<keyword evidence="1" id="KW-0677">Repeat</keyword>
<feature type="compositionally biased region" description="Polar residues" evidence="5">
    <location>
        <begin position="130"/>
        <end position="149"/>
    </location>
</feature>
<feature type="compositionally biased region" description="Basic and acidic residues" evidence="5">
    <location>
        <begin position="201"/>
        <end position="211"/>
    </location>
</feature>
<keyword evidence="2 4" id="KW-0040">ANK repeat</keyword>
<evidence type="ECO:0000256" key="4">
    <source>
        <dbReference type="PROSITE-ProRule" id="PRU00023"/>
    </source>
</evidence>
<feature type="region of interest" description="Disordered" evidence="5">
    <location>
        <begin position="191"/>
        <end position="236"/>
    </location>
</feature>
<dbReference type="PANTHER" id="PTHR14491:SF2">
    <property type="entry name" value="ANKYRIN REPEAT DOMAIN-CONTAINING PROTEIN SOWAHA"/>
    <property type="match status" value="1"/>
</dbReference>
<reference evidence="8" key="1">
    <citation type="submission" date="2025-08" db="UniProtKB">
        <authorList>
            <consortium name="RefSeq"/>
        </authorList>
    </citation>
    <scope>IDENTIFICATION</scope>
</reference>
<protein>
    <submittedName>
        <fullName evidence="8">Ankyrin repeat domain-containing protein SOWAHA</fullName>
    </submittedName>
</protein>
<dbReference type="FunCoup" id="A0A6P8Q8G6">
    <property type="interactions" value="61"/>
</dbReference>
<feature type="repeat" description="ANK" evidence="4">
    <location>
        <begin position="375"/>
        <end position="408"/>
    </location>
</feature>
<dbReference type="PROSITE" id="PS50088">
    <property type="entry name" value="ANK_REPEAT"/>
    <property type="match status" value="2"/>
</dbReference>
<evidence type="ECO:0000313" key="8">
    <source>
        <dbReference type="RefSeq" id="XP_033783236.1"/>
    </source>
</evidence>
<dbReference type="Proteomes" id="UP000515159">
    <property type="component" value="Chromosome 18"/>
</dbReference>
<feature type="region of interest" description="Disordered" evidence="5">
    <location>
        <begin position="124"/>
        <end position="152"/>
    </location>
</feature>
<evidence type="ECO:0000256" key="2">
    <source>
        <dbReference type="ARBA" id="ARBA00023043"/>
    </source>
</evidence>
<dbReference type="SMART" id="SM00248">
    <property type="entry name" value="ANK"/>
    <property type="match status" value="2"/>
</dbReference>
<proteinExistence type="inferred from homology"/>
<sequence>MAVTQAEVLHFLLEQDGRVSNADLLRRFKTWLRSPDPAEQASVRELFKRFVNSVATVKDEDGVKFVVLKKKYWHLMPALNAGETGGSRHSCPGAAAEDELSVLQATAQTKSDSLAGQSLQLQPEMCPSQDAVSSGSKGTAENWHSSSGTEHTKDHLAENAEESLVDEHLQPDIREPRESVLALVARIDPSGPVPNPLSLTKDGRDRGELGQKPHMLPVRCPQPPATARDLGIPSGRDMEKKTLRPSLFLEPLPPKSPHIKRRQFDESSSNFPKSPHVKRMFKTLKVTEESRYSDIVPLDTTEHEWLVKTTSGHWSHHLHGLLLSDVGLAEKRDFMTGFTALHWAAKSGNTEMVSSVIDIARKSGSNFSVDIKSYGGYTPLHVAAMHGREDIIFMLVWHYNARVDLRDYSGRRPFQYLKKGISLKARSALNDPRASDHIEETIPIKRNSKVASSILGSTSTFLGVLSDDVVLHDLAKGLKKPPSLNKLFTVSTGAKKRPKLRGSFPSVTSLTEEVEAENKEAPERPRTISAAFSHLGSV</sequence>
<organism evidence="7 8">
    <name type="scientific">Geotrypetes seraphini</name>
    <name type="common">Gaboon caecilian</name>
    <name type="synonym">Caecilia seraphini</name>
    <dbReference type="NCBI Taxonomy" id="260995"/>
    <lineage>
        <taxon>Eukaryota</taxon>
        <taxon>Metazoa</taxon>
        <taxon>Chordata</taxon>
        <taxon>Craniata</taxon>
        <taxon>Vertebrata</taxon>
        <taxon>Euteleostomi</taxon>
        <taxon>Amphibia</taxon>
        <taxon>Gymnophiona</taxon>
        <taxon>Geotrypetes</taxon>
    </lineage>
</organism>
<dbReference type="Gene3D" id="1.25.40.20">
    <property type="entry name" value="Ankyrin repeat-containing domain"/>
    <property type="match status" value="1"/>
</dbReference>
<dbReference type="AlphaFoldDB" id="A0A6P8Q8G6"/>
<dbReference type="PROSITE" id="PS50297">
    <property type="entry name" value="ANK_REP_REGION"/>
    <property type="match status" value="2"/>
</dbReference>
<dbReference type="InParanoid" id="A0A6P8Q8G6"/>
<evidence type="ECO:0000259" key="6">
    <source>
        <dbReference type="Pfam" id="PF25877"/>
    </source>
</evidence>
<dbReference type="Pfam" id="PF25877">
    <property type="entry name" value="WHD_SOWAH"/>
    <property type="match status" value="1"/>
</dbReference>
<dbReference type="SUPFAM" id="SSF48403">
    <property type="entry name" value="Ankyrin repeat"/>
    <property type="match status" value="1"/>
</dbReference>
<evidence type="ECO:0000313" key="7">
    <source>
        <dbReference type="Proteomes" id="UP000515159"/>
    </source>
</evidence>
<evidence type="ECO:0000256" key="5">
    <source>
        <dbReference type="SAM" id="MobiDB-lite"/>
    </source>
</evidence>
<dbReference type="InterPro" id="IPR036770">
    <property type="entry name" value="Ankyrin_rpt-contain_sf"/>
</dbReference>
<feature type="domain" description="SOWAHA-C winged helix-turn-helix" evidence="6">
    <location>
        <begin position="3"/>
        <end position="81"/>
    </location>
</feature>
<dbReference type="CTD" id="134548"/>
<dbReference type="InterPro" id="IPR058889">
    <property type="entry name" value="WHD_SOWAHA-C"/>
</dbReference>
<dbReference type="Pfam" id="PF12796">
    <property type="entry name" value="Ank_2"/>
    <property type="match status" value="1"/>
</dbReference>
<dbReference type="InterPro" id="IPR002110">
    <property type="entry name" value="Ankyrin_rpt"/>
</dbReference>
<dbReference type="GeneID" id="117351684"/>
<dbReference type="RefSeq" id="XP_033783236.1">
    <property type="nucleotide sequence ID" value="XM_033927345.1"/>
</dbReference>
<keyword evidence="7" id="KW-1185">Reference proteome</keyword>
<feature type="repeat" description="ANK" evidence="4">
    <location>
        <begin position="336"/>
        <end position="372"/>
    </location>
</feature>
<dbReference type="KEGG" id="gsh:117351684"/>
<feature type="region of interest" description="Disordered" evidence="5">
    <location>
        <begin position="248"/>
        <end position="275"/>
    </location>
</feature>
<dbReference type="OrthoDB" id="432281at2759"/>
<evidence type="ECO:0000256" key="3">
    <source>
        <dbReference type="ARBA" id="ARBA00038122"/>
    </source>
</evidence>
<gene>
    <name evidence="8" type="primary">SOWAHA</name>
</gene>
<dbReference type="PANTHER" id="PTHR14491">
    <property type="entry name" value="SOSONDOWAH, ISOFORM G"/>
    <property type="match status" value="1"/>
</dbReference>
<accession>A0A6P8Q8G6</accession>
<comment type="similarity">
    <text evidence="3">Belongs to the SOWAH family.</text>
</comment>
<evidence type="ECO:0000256" key="1">
    <source>
        <dbReference type="ARBA" id="ARBA00022737"/>
    </source>
</evidence>
<name>A0A6P8Q8G6_GEOSA</name>